<dbReference type="eggNOG" id="COG0657">
    <property type="taxonomic scope" value="Bacteria"/>
</dbReference>
<evidence type="ECO:0000256" key="3">
    <source>
        <dbReference type="PROSITE-ProRule" id="PRU10038"/>
    </source>
</evidence>
<dbReference type="Pfam" id="PF07859">
    <property type="entry name" value="Abhydrolase_3"/>
    <property type="match status" value="1"/>
</dbReference>
<evidence type="ECO:0000256" key="2">
    <source>
        <dbReference type="ARBA" id="ARBA00022801"/>
    </source>
</evidence>
<comment type="similarity">
    <text evidence="1">Belongs to the 'GDXG' lipolytic enzyme family.</text>
</comment>
<dbReference type="PROSITE" id="PS01174">
    <property type="entry name" value="LIPASE_GDXG_SER"/>
    <property type="match status" value="1"/>
</dbReference>
<dbReference type="GO" id="GO:0004806">
    <property type="term" value="F:triacylglycerol lipase activity"/>
    <property type="evidence" value="ECO:0007669"/>
    <property type="project" value="TreeGrafter"/>
</dbReference>
<reference evidence="5" key="1">
    <citation type="submission" date="2006-06" db="EMBL/GenBank/DDBJ databases">
        <title>Complete sequence of chromosome of Chelativorans sp. BNC1.</title>
        <authorList>
            <consortium name="US DOE Joint Genome Institute"/>
            <person name="Copeland A."/>
            <person name="Lucas S."/>
            <person name="Lapidus A."/>
            <person name="Barry K."/>
            <person name="Detter J.C."/>
            <person name="Glavina del Rio T."/>
            <person name="Hammon N."/>
            <person name="Israni S."/>
            <person name="Dalin E."/>
            <person name="Tice H."/>
            <person name="Pitluck S."/>
            <person name="Chertkov O."/>
            <person name="Brettin T."/>
            <person name="Bruce D."/>
            <person name="Han C."/>
            <person name="Tapia R."/>
            <person name="Gilna P."/>
            <person name="Schmutz J."/>
            <person name="Larimer F."/>
            <person name="Land M."/>
            <person name="Hauser L."/>
            <person name="Kyrpides N."/>
            <person name="Mikhailova N."/>
            <person name="Richardson P."/>
        </authorList>
    </citation>
    <scope>NUCLEOTIDE SEQUENCE</scope>
    <source>
        <strain evidence="5">BNC1</strain>
    </source>
</reference>
<accession>Q11E58</accession>
<feature type="active site" evidence="3">
    <location>
        <position position="134"/>
    </location>
</feature>
<dbReference type="PANTHER" id="PTHR48081">
    <property type="entry name" value="AB HYDROLASE SUPERFAMILY PROTEIN C4A8.06C"/>
    <property type="match status" value="1"/>
</dbReference>
<keyword evidence="2 5" id="KW-0378">Hydrolase</keyword>
<dbReference type="PROSITE" id="PS01173">
    <property type="entry name" value="LIPASE_GDXG_HIS"/>
    <property type="match status" value="1"/>
</dbReference>
<proteinExistence type="inferred from homology"/>
<dbReference type="Gene3D" id="3.40.50.1820">
    <property type="entry name" value="alpha/beta hydrolase"/>
    <property type="match status" value="1"/>
</dbReference>
<name>Q11E58_CHESB</name>
<evidence type="ECO:0000259" key="4">
    <source>
        <dbReference type="Pfam" id="PF07859"/>
    </source>
</evidence>
<evidence type="ECO:0000313" key="5">
    <source>
        <dbReference type="EMBL" id="ABG64317.1"/>
    </source>
</evidence>
<dbReference type="KEGG" id="mes:Meso_2945"/>
<dbReference type="InterPro" id="IPR050300">
    <property type="entry name" value="GDXG_lipolytic_enzyme"/>
</dbReference>
<dbReference type="InterPro" id="IPR029058">
    <property type="entry name" value="AB_hydrolase_fold"/>
</dbReference>
<dbReference type="InterPro" id="IPR033140">
    <property type="entry name" value="Lipase_GDXG_put_SER_AS"/>
</dbReference>
<evidence type="ECO:0000256" key="1">
    <source>
        <dbReference type="ARBA" id="ARBA00010515"/>
    </source>
</evidence>
<organism evidence="5">
    <name type="scientific">Chelativorans sp. (strain BNC1)</name>
    <dbReference type="NCBI Taxonomy" id="266779"/>
    <lineage>
        <taxon>Bacteria</taxon>
        <taxon>Pseudomonadati</taxon>
        <taxon>Pseudomonadota</taxon>
        <taxon>Alphaproteobacteria</taxon>
        <taxon>Hyphomicrobiales</taxon>
        <taxon>Phyllobacteriaceae</taxon>
        <taxon>Chelativorans</taxon>
    </lineage>
</organism>
<dbReference type="EMBL" id="CP000390">
    <property type="protein sequence ID" value="ABG64317.1"/>
    <property type="molecule type" value="Genomic_DNA"/>
</dbReference>
<gene>
    <name evidence="5" type="ordered locus">Meso_2945</name>
</gene>
<sequence length="287" mass="31009">MRSAAGKSANGYLEGREAFATFIESLGQTFDAASEPIEANGVPGLWIYHSDKKERSANVILYIHGGGFYSGSSETHKYLGEALAKSAATDVVAIDYRRMPEHVYPSQIQDAVISFSWLVEQGYEPERISIAGDSAGGNIVLEAALYLRDRGMGRPASLVMLSPIADLNATGQSAEENASRDKLLTRNGILKVTETYMAGKDPASPDASPINAQLTDLPPIFMQVGAGELLLDDTLSIARNAATADVSVTLEVWPHVTHQWQLYPQLLPEAKDSIDSIGRFVSAHFSH</sequence>
<dbReference type="InterPro" id="IPR013094">
    <property type="entry name" value="AB_hydrolase_3"/>
</dbReference>
<dbReference type="InterPro" id="IPR002168">
    <property type="entry name" value="Lipase_GDXG_HIS_AS"/>
</dbReference>
<dbReference type="STRING" id="266779.Meso_2945"/>
<dbReference type="SUPFAM" id="SSF53474">
    <property type="entry name" value="alpha/beta-Hydrolases"/>
    <property type="match status" value="1"/>
</dbReference>
<protein>
    <submittedName>
        <fullName evidence="5">Alpha/beta hydrolase fold-3</fullName>
    </submittedName>
</protein>
<dbReference type="AlphaFoldDB" id="Q11E58"/>
<dbReference type="PANTHER" id="PTHR48081:SF30">
    <property type="entry name" value="ACETYL-HYDROLASE LIPR-RELATED"/>
    <property type="match status" value="1"/>
</dbReference>
<feature type="domain" description="Alpha/beta hydrolase fold-3" evidence="4">
    <location>
        <begin position="60"/>
        <end position="261"/>
    </location>
</feature>
<dbReference type="ESTHER" id="messb-q11e58">
    <property type="family name" value="Hormone-sensitive_lipase_like"/>
</dbReference>
<dbReference type="HOGENOM" id="CLU_012494_13_1_5"/>